<protein>
    <submittedName>
        <fullName evidence="2">DUF1622 domain-containing protein</fullName>
    </submittedName>
</protein>
<evidence type="ECO:0000256" key="1">
    <source>
        <dbReference type="SAM" id="Phobius"/>
    </source>
</evidence>
<dbReference type="InterPro" id="IPR012427">
    <property type="entry name" value="DUF1622"/>
</dbReference>
<evidence type="ECO:0000313" key="3">
    <source>
        <dbReference type="Proteomes" id="UP000298381"/>
    </source>
</evidence>
<dbReference type="OrthoDB" id="1654752at2"/>
<proteinExistence type="predicted"/>
<dbReference type="PANTHER" id="PTHR38468:SF1">
    <property type="entry name" value="SLL0939 PROTEIN"/>
    <property type="match status" value="1"/>
</dbReference>
<dbReference type="Pfam" id="PF07784">
    <property type="entry name" value="DUF1622"/>
    <property type="match status" value="1"/>
</dbReference>
<keyword evidence="1" id="KW-1133">Transmembrane helix</keyword>
<keyword evidence="1" id="KW-0812">Transmembrane</keyword>
<feature type="transmembrane region" description="Helical" evidence="1">
    <location>
        <begin position="81"/>
        <end position="100"/>
    </location>
</feature>
<feature type="transmembrane region" description="Helical" evidence="1">
    <location>
        <begin position="12"/>
        <end position="31"/>
    </location>
</feature>
<accession>A0A4Z0D4E5</accession>
<comment type="caution">
    <text evidence="2">The sequence shown here is derived from an EMBL/GenBank/DDBJ whole genome shotgun (WGS) entry which is preliminary data.</text>
</comment>
<gene>
    <name evidence="2" type="ORF">E4100_08830</name>
</gene>
<organism evidence="2 3">
    <name type="scientific">Soehngenia longivitae</name>
    <dbReference type="NCBI Taxonomy" id="2562294"/>
    <lineage>
        <taxon>Bacteria</taxon>
        <taxon>Bacillati</taxon>
        <taxon>Bacillota</taxon>
        <taxon>Tissierellia</taxon>
        <taxon>Tissierellales</taxon>
        <taxon>Tissierellaceae</taxon>
        <taxon>Soehngenia</taxon>
    </lineage>
</organism>
<dbReference type="RefSeq" id="WP_135271685.1">
    <property type="nucleotide sequence ID" value="NZ_SRIB01000016.1"/>
</dbReference>
<sequence length="124" mass="14080">MLFEHILEVAVPYITSFLELIGVSIIVVAAIRSVFHFFKNGFDFGDDEVGFAFAKAMSLSLEFKLAAEIIKTVLIRNIDEFIILAAVAILRVVLTFVLHWELTISSKEIEHKNINKILNKQEEN</sequence>
<keyword evidence="1" id="KW-0472">Membrane</keyword>
<dbReference type="EMBL" id="SRIB01000016">
    <property type="protein sequence ID" value="TFZ39199.1"/>
    <property type="molecule type" value="Genomic_DNA"/>
</dbReference>
<dbReference type="Proteomes" id="UP000298381">
    <property type="component" value="Unassembled WGS sequence"/>
</dbReference>
<evidence type="ECO:0000313" key="2">
    <source>
        <dbReference type="EMBL" id="TFZ39199.1"/>
    </source>
</evidence>
<name>A0A4Z0D4E5_9FIRM</name>
<dbReference type="AlphaFoldDB" id="A0A4Z0D4E5"/>
<keyword evidence="3" id="KW-1185">Reference proteome</keyword>
<reference evidence="2 3" key="1">
    <citation type="submission" date="2019-03" db="EMBL/GenBank/DDBJ databases">
        <title>Draft genome sequence data and analysis of a Fermenting Bacterium, Soehngenia longevitae strain 1933PT, isolated from petroleum reservoir in Azerbaijan.</title>
        <authorList>
            <person name="Grouzdev D.S."/>
            <person name="Bidzhieva S.K."/>
            <person name="Sokolova D.S."/>
            <person name="Tourova T.P."/>
            <person name="Poltaraus A.B."/>
            <person name="Nazina T.N."/>
        </authorList>
    </citation>
    <scope>NUCLEOTIDE SEQUENCE [LARGE SCALE GENOMIC DNA]</scope>
    <source>
        <strain evidence="2 3">1933P</strain>
    </source>
</reference>
<dbReference type="PANTHER" id="PTHR38468">
    <property type="entry name" value="SLL0939 PROTEIN"/>
    <property type="match status" value="1"/>
</dbReference>